<dbReference type="EMBL" id="CP133762">
    <property type="protein sequence ID" value="WMX44045.1"/>
    <property type="molecule type" value="Genomic_DNA"/>
</dbReference>
<dbReference type="RefSeq" id="WP_128982591.1">
    <property type="nucleotide sequence ID" value="NZ_CP133762.1"/>
</dbReference>
<dbReference type="Proteomes" id="UP001250858">
    <property type="component" value="Chromosome"/>
</dbReference>
<accession>A0ABY9RQ38</accession>
<dbReference type="InterPro" id="IPR025444">
    <property type="entry name" value="Monooxy_af470"/>
</dbReference>
<keyword evidence="2" id="KW-1185">Reference proteome</keyword>
<reference evidence="1 2" key="1">
    <citation type="submission" date="2023-09" db="EMBL/GenBank/DDBJ databases">
        <title>Complete genome of Streptomyces roseicoloratus T14.</title>
        <authorList>
            <person name="Bashizi T."/>
            <person name="Kim M.-J."/>
            <person name="Lee G."/>
            <person name="Tagele S.B."/>
            <person name="Shin J.-H."/>
        </authorList>
    </citation>
    <scope>NUCLEOTIDE SEQUENCE [LARGE SCALE GENOMIC DNA]</scope>
    <source>
        <strain evidence="1 2">T14</strain>
    </source>
</reference>
<name>A0ABY9RQ38_9ACTN</name>
<gene>
    <name evidence="1" type="ORF">RGF97_03065</name>
</gene>
<dbReference type="Pfam" id="PF13826">
    <property type="entry name" value="Monooxy_af470-like"/>
    <property type="match status" value="1"/>
</dbReference>
<sequence length="171" mass="18671">MAVNTEPVAVFLIGARINRWRSVRGWLPVVMAMPGMIKELSEDPASGFLGYRMLLGPRFGEVTIVQYWRRAGDIRAYAGDTGRRHHPAQNAFWRRYFSSNGAVGIWHEIYSVRPGAYQALYGDMPPTGIGAIHGLEPAVPREKGGYETSTDPVYAAQLGTHDGAAGAAKPA</sequence>
<evidence type="ECO:0000313" key="1">
    <source>
        <dbReference type="EMBL" id="WMX44045.1"/>
    </source>
</evidence>
<proteinExistence type="predicted"/>
<protein>
    <submittedName>
        <fullName evidence="1">DUF4188 domain-containing protein</fullName>
    </submittedName>
</protein>
<organism evidence="1 2">
    <name type="scientific">Streptomyces roseicoloratus</name>
    <dbReference type="NCBI Taxonomy" id="2508722"/>
    <lineage>
        <taxon>Bacteria</taxon>
        <taxon>Bacillati</taxon>
        <taxon>Actinomycetota</taxon>
        <taxon>Actinomycetes</taxon>
        <taxon>Kitasatosporales</taxon>
        <taxon>Streptomycetaceae</taxon>
        <taxon>Streptomyces</taxon>
    </lineage>
</organism>
<evidence type="ECO:0000313" key="2">
    <source>
        <dbReference type="Proteomes" id="UP001250858"/>
    </source>
</evidence>